<feature type="domain" description="Amidase" evidence="1">
    <location>
        <begin position="136"/>
        <end position="394"/>
    </location>
</feature>
<reference evidence="3" key="1">
    <citation type="journal article" date="2019" name="Int. J. Syst. Evol. Microbiol.">
        <title>The Global Catalogue of Microorganisms (GCM) 10K type strain sequencing project: providing services to taxonomists for standard genome sequencing and annotation.</title>
        <authorList>
            <consortium name="The Broad Institute Genomics Platform"/>
            <consortium name="The Broad Institute Genome Sequencing Center for Infectious Disease"/>
            <person name="Wu L."/>
            <person name="Ma J."/>
        </authorList>
    </citation>
    <scope>NUCLEOTIDE SEQUENCE [LARGE SCALE GENOMIC DNA]</scope>
    <source>
        <strain evidence="3">JCM 18325</strain>
    </source>
</reference>
<evidence type="ECO:0000259" key="1">
    <source>
        <dbReference type="Pfam" id="PF01425"/>
    </source>
</evidence>
<dbReference type="Gene3D" id="3.90.1300.10">
    <property type="entry name" value="Amidase signature (AS) domain"/>
    <property type="match status" value="1"/>
</dbReference>
<dbReference type="PANTHER" id="PTHR42678">
    <property type="entry name" value="AMIDASE"/>
    <property type="match status" value="1"/>
</dbReference>
<dbReference type="PROSITE" id="PS51257">
    <property type="entry name" value="PROKAR_LIPOPROTEIN"/>
    <property type="match status" value="1"/>
</dbReference>
<organism evidence="2 3">
    <name type="scientific">Litoribaculum gwangyangense</name>
    <dbReference type="NCBI Taxonomy" id="1130722"/>
    <lineage>
        <taxon>Bacteria</taxon>
        <taxon>Pseudomonadati</taxon>
        <taxon>Bacteroidota</taxon>
        <taxon>Flavobacteriia</taxon>
        <taxon>Flavobacteriales</taxon>
        <taxon>Flavobacteriaceae</taxon>
        <taxon>Litoribaculum</taxon>
    </lineage>
</organism>
<dbReference type="InterPro" id="IPR023631">
    <property type="entry name" value="Amidase_dom"/>
</dbReference>
<sequence length="561" mass="62508">MMKEFFSKDYLVFLLKMLTMNRFILFLVSIAIISCKNPAEGKPITETVSDTTSVKDFREFKVLDSKYISNEDLWSRFNEDLKDFSDADYNSLKPLILEQDIPTIQKHVYSGDFSYELLTKFYLYRIRKFDRENELSLNSVISINPNVIEDAKLRDRELLNRKLKHPIFGMPILLKDNINAFGAPTTAGAVALQNNNAEDAFITKRLKEQGAIILGKANLSEWAYFFCGDCPSGYSAIGGQTLNPYGRRIMDTGGSSSGSGVAVATNFSVAAVGSETSGSILSPSSQNSIVGLKPTIGLLSRSGIVPISSTLDTPGPMTKNVTDNAILLDAMLGFDNSDSKSIEMDRNGSMYDAFESASLQGKRFGAFKRLLEDSLYVQAISNLKSNGAEVIEIDEQEISLPNFRRLLNLDMKKDLPIYLSEFASKDVAVKSVLDVVEFNKKDSLNIMPYGQRLFEGIVNDEGDALFLERIQDTLKTNGRQYFDIPMKTQNLDGFLSINNYHAGFAAVAEYPAITVPMGYAENGAPKGLTFISKPLSEKQLLNWAYVYEQTSKRRKPPVNYN</sequence>
<evidence type="ECO:0000313" key="2">
    <source>
        <dbReference type="EMBL" id="GAA4813222.1"/>
    </source>
</evidence>
<comment type="caution">
    <text evidence="2">The sequence shown here is derived from an EMBL/GenBank/DDBJ whole genome shotgun (WGS) entry which is preliminary data.</text>
</comment>
<dbReference type="InterPro" id="IPR036928">
    <property type="entry name" value="AS_sf"/>
</dbReference>
<proteinExistence type="predicted"/>
<dbReference type="SUPFAM" id="SSF75304">
    <property type="entry name" value="Amidase signature (AS) enzymes"/>
    <property type="match status" value="1"/>
</dbReference>
<protein>
    <submittedName>
        <fullName evidence="2">Amidase family protein</fullName>
    </submittedName>
</protein>
<name>A0ABP9CQU7_9FLAO</name>
<evidence type="ECO:0000313" key="3">
    <source>
        <dbReference type="Proteomes" id="UP001501433"/>
    </source>
</evidence>
<dbReference type="Pfam" id="PF01425">
    <property type="entry name" value="Amidase"/>
    <property type="match status" value="1"/>
</dbReference>
<dbReference type="Proteomes" id="UP001501433">
    <property type="component" value="Unassembled WGS sequence"/>
</dbReference>
<accession>A0ABP9CQU7</accession>
<dbReference type="EMBL" id="BAABJW010000003">
    <property type="protein sequence ID" value="GAA4813222.1"/>
    <property type="molecule type" value="Genomic_DNA"/>
</dbReference>
<gene>
    <name evidence="2" type="ORF">GCM10023330_21070</name>
</gene>
<keyword evidence="3" id="KW-1185">Reference proteome</keyword>
<dbReference type="PANTHER" id="PTHR42678:SF34">
    <property type="entry name" value="OS04G0183300 PROTEIN"/>
    <property type="match status" value="1"/>
</dbReference>